<dbReference type="PANTHER" id="PTHR24346:SF82">
    <property type="entry name" value="KP78A-RELATED"/>
    <property type="match status" value="1"/>
</dbReference>
<dbReference type="InterPro" id="IPR017441">
    <property type="entry name" value="Protein_kinase_ATP_BS"/>
</dbReference>
<accession>A0A9Q0RFM5</accession>
<comment type="caution">
    <text evidence="9">The sequence shown here is derived from an EMBL/GenBank/DDBJ whole genome shotgun (WGS) entry which is preliminary data.</text>
</comment>
<evidence type="ECO:0000313" key="10">
    <source>
        <dbReference type="Proteomes" id="UP001149090"/>
    </source>
</evidence>
<evidence type="ECO:0000256" key="1">
    <source>
        <dbReference type="ARBA" id="ARBA00022527"/>
    </source>
</evidence>
<keyword evidence="3 6" id="KW-0547">Nucleotide-binding</keyword>
<name>A0A9Q0RFM5_ANAIG</name>
<dbReference type="InterPro" id="IPR008271">
    <property type="entry name" value="Ser/Thr_kinase_AS"/>
</dbReference>
<evidence type="ECO:0000313" key="9">
    <source>
        <dbReference type="EMBL" id="KAJ5076889.1"/>
    </source>
</evidence>
<dbReference type="PROSITE" id="PS00108">
    <property type="entry name" value="PROTEIN_KINASE_ST"/>
    <property type="match status" value="1"/>
</dbReference>
<feature type="domain" description="Protein kinase" evidence="8">
    <location>
        <begin position="5"/>
        <end position="258"/>
    </location>
</feature>
<dbReference type="Gene3D" id="1.10.510.10">
    <property type="entry name" value="Transferase(Phosphotransferase) domain 1"/>
    <property type="match status" value="1"/>
</dbReference>
<dbReference type="InterPro" id="IPR011009">
    <property type="entry name" value="Kinase-like_dom_sf"/>
</dbReference>
<dbReference type="GO" id="GO:0004674">
    <property type="term" value="F:protein serine/threonine kinase activity"/>
    <property type="evidence" value="ECO:0007669"/>
    <property type="project" value="UniProtKB-KW"/>
</dbReference>
<evidence type="ECO:0000256" key="7">
    <source>
        <dbReference type="SAM" id="MobiDB-lite"/>
    </source>
</evidence>
<dbReference type="GO" id="GO:0005737">
    <property type="term" value="C:cytoplasm"/>
    <property type="evidence" value="ECO:0007669"/>
    <property type="project" value="TreeGrafter"/>
</dbReference>
<dbReference type="SMART" id="SM00220">
    <property type="entry name" value="S_TKc"/>
    <property type="match status" value="1"/>
</dbReference>
<evidence type="ECO:0000256" key="2">
    <source>
        <dbReference type="ARBA" id="ARBA00022679"/>
    </source>
</evidence>
<dbReference type="PROSITE" id="PS00107">
    <property type="entry name" value="PROTEIN_KINASE_ATP"/>
    <property type="match status" value="1"/>
</dbReference>
<feature type="region of interest" description="Disordered" evidence="7">
    <location>
        <begin position="467"/>
        <end position="491"/>
    </location>
</feature>
<dbReference type="EMBL" id="JAPDFW010000059">
    <property type="protein sequence ID" value="KAJ5076889.1"/>
    <property type="molecule type" value="Genomic_DNA"/>
</dbReference>
<evidence type="ECO:0000256" key="3">
    <source>
        <dbReference type="ARBA" id="ARBA00022741"/>
    </source>
</evidence>
<dbReference type="InterPro" id="IPR000719">
    <property type="entry name" value="Prot_kinase_dom"/>
</dbReference>
<keyword evidence="5 6" id="KW-0067">ATP-binding</keyword>
<keyword evidence="1" id="KW-0723">Serine/threonine-protein kinase</keyword>
<keyword evidence="10" id="KW-1185">Reference proteome</keyword>
<dbReference type="Pfam" id="PF00069">
    <property type="entry name" value="Pkinase"/>
    <property type="match status" value="1"/>
</dbReference>
<organism evidence="9 10">
    <name type="scientific">Anaeramoeba ignava</name>
    <name type="common">Anaerobic marine amoeba</name>
    <dbReference type="NCBI Taxonomy" id="1746090"/>
    <lineage>
        <taxon>Eukaryota</taxon>
        <taxon>Metamonada</taxon>
        <taxon>Anaeramoebidae</taxon>
        <taxon>Anaeramoeba</taxon>
    </lineage>
</organism>
<protein>
    <submittedName>
        <fullName evidence="9">Serine/threonine-protein kinase brsk2-like protein</fullName>
    </submittedName>
</protein>
<keyword evidence="2" id="KW-0808">Transferase</keyword>
<keyword evidence="4 9" id="KW-0418">Kinase</keyword>
<evidence type="ECO:0000256" key="4">
    <source>
        <dbReference type="ARBA" id="ARBA00022777"/>
    </source>
</evidence>
<dbReference type="PROSITE" id="PS50011">
    <property type="entry name" value="PROTEIN_KINASE_DOM"/>
    <property type="match status" value="1"/>
</dbReference>
<feature type="binding site" evidence="6">
    <location>
        <position position="34"/>
    </location>
    <ligand>
        <name>ATP</name>
        <dbReference type="ChEBI" id="CHEBI:30616"/>
    </ligand>
</feature>
<dbReference type="GO" id="GO:0005524">
    <property type="term" value="F:ATP binding"/>
    <property type="evidence" value="ECO:0007669"/>
    <property type="project" value="UniProtKB-UniRule"/>
</dbReference>
<dbReference type="Proteomes" id="UP001149090">
    <property type="component" value="Unassembled WGS sequence"/>
</dbReference>
<reference evidence="9" key="1">
    <citation type="submission" date="2022-10" db="EMBL/GenBank/DDBJ databases">
        <title>Novel sulphate-reducing endosymbionts in the free-living metamonad Anaeramoeba.</title>
        <authorList>
            <person name="Jerlstrom-Hultqvist J."/>
            <person name="Cepicka I."/>
            <person name="Gallot-Lavallee L."/>
            <person name="Salas-Leiva D."/>
            <person name="Curtis B.A."/>
            <person name="Zahonova K."/>
            <person name="Pipaliya S."/>
            <person name="Dacks J."/>
            <person name="Roger A.J."/>
        </authorList>
    </citation>
    <scope>NUCLEOTIDE SEQUENCE</scope>
    <source>
        <strain evidence="9">BMAN</strain>
    </source>
</reference>
<sequence>MIGNYIIGKTLGEGSSGKVKLGTHKQTGEEVAIKILSKKKMKTNGSYAKKIAREIAILRLLDHPHVLKLYDVFETSKNLYLIMEHLNYGDLFGYLSKRSSLTNEEALSFFQQIIWGLDYCHNHFVCHRDLKPENLLLSDNYNVKIADFGLARMTCENNLLKTSCGSPHYISPEIAKGMLYEGRSSDVWSCGIILYVLLSGNLPFTDINIQRLLEKITIGKFTTPSFFTFEQKDLINKMLTVDPQKRITIPEIKKHPWFTSNLPKNYRQPESSISLKNIQLKIDVDHIDNKIFSHLQSLGFHNPVNLRYSLTNEEMNLQKVLYYLFKKKMRFRDEKLKSNNKSKEKVESELDLELNLNLNLNEKSNLDEKFNQNLNDLNDFNDLNDWWKLNPKPNQSAPPKIPEDDFQVLHENLIFTNTEDNLTKKENTDPIPDTEWIDITLGFQQEIPSDSKIHNFKKSSPIEIKTSKTTKAKKNQKNHKSKQIEKQTSKTPQFHRIGLYSLEENCTKSSRSPKKSWFGSWFSKSKEKQKNLTQKKTNIQLDPKPITKSTENQLTFTRFSPPESSSSSLHYKIQMPHFLLLSKLQSYLDSLHFNYSHPNEFIIRVNNKNIIFTIQIDQNSNCKNRSLVLEHIFHVRLKFGDVDYFNQIWKEIENEIKLKMKLK</sequence>
<gene>
    <name evidence="9" type="ORF">M0811_00209</name>
</gene>
<evidence type="ECO:0000259" key="8">
    <source>
        <dbReference type="PROSITE" id="PS50011"/>
    </source>
</evidence>
<evidence type="ECO:0000256" key="6">
    <source>
        <dbReference type="PROSITE-ProRule" id="PRU10141"/>
    </source>
</evidence>
<dbReference type="SUPFAM" id="SSF56112">
    <property type="entry name" value="Protein kinase-like (PK-like)"/>
    <property type="match status" value="1"/>
</dbReference>
<dbReference type="FunFam" id="3.30.200.20:FF:000003">
    <property type="entry name" value="Non-specific serine/threonine protein kinase"/>
    <property type="match status" value="1"/>
</dbReference>
<dbReference type="GO" id="GO:0035556">
    <property type="term" value="P:intracellular signal transduction"/>
    <property type="evidence" value="ECO:0007669"/>
    <property type="project" value="TreeGrafter"/>
</dbReference>
<proteinExistence type="predicted"/>
<dbReference type="PANTHER" id="PTHR24346">
    <property type="entry name" value="MAP/MICROTUBULE AFFINITY-REGULATING KINASE"/>
    <property type="match status" value="1"/>
</dbReference>
<dbReference type="AlphaFoldDB" id="A0A9Q0RFM5"/>
<evidence type="ECO:0000256" key="5">
    <source>
        <dbReference type="ARBA" id="ARBA00022840"/>
    </source>
</evidence>
<dbReference type="FunFam" id="1.10.510.10:FF:000571">
    <property type="entry name" value="Maternal embryonic leucine zipper kinase"/>
    <property type="match status" value="1"/>
</dbReference>
<feature type="compositionally biased region" description="Basic residues" evidence="7">
    <location>
        <begin position="468"/>
        <end position="481"/>
    </location>
</feature>